<feature type="signal peptide" evidence="1">
    <location>
        <begin position="1"/>
        <end position="19"/>
    </location>
</feature>
<accession>A0ABW1ZF39</accession>
<organism evidence="2 3">
    <name type="scientific">Granulicella cerasi</name>
    <dbReference type="NCBI Taxonomy" id="741063"/>
    <lineage>
        <taxon>Bacteria</taxon>
        <taxon>Pseudomonadati</taxon>
        <taxon>Acidobacteriota</taxon>
        <taxon>Terriglobia</taxon>
        <taxon>Terriglobales</taxon>
        <taxon>Acidobacteriaceae</taxon>
        <taxon>Granulicella</taxon>
    </lineage>
</organism>
<gene>
    <name evidence="2" type="ORF">ACFQBQ_17265</name>
</gene>
<comment type="caution">
    <text evidence="2">The sequence shown here is derived from an EMBL/GenBank/DDBJ whole genome shotgun (WGS) entry which is preliminary data.</text>
</comment>
<protein>
    <submittedName>
        <fullName evidence="2">Uncharacterized protein</fullName>
    </submittedName>
</protein>
<keyword evidence="1" id="KW-0732">Signal</keyword>
<proteinExistence type="predicted"/>
<name>A0ABW1ZF39_9BACT</name>
<evidence type="ECO:0000256" key="1">
    <source>
        <dbReference type="SAM" id="SignalP"/>
    </source>
</evidence>
<evidence type="ECO:0000313" key="3">
    <source>
        <dbReference type="Proteomes" id="UP001596391"/>
    </source>
</evidence>
<keyword evidence="3" id="KW-1185">Reference proteome</keyword>
<dbReference type="Proteomes" id="UP001596391">
    <property type="component" value="Unassembled WGS sequence"/>
</dbReference>
<dbReference type="EMBL" id="JBHSWI010000001">
    <property type="protein sequence ID" value="MFC6647287.1"/>
    <property type="molecule type" value="Genomic_DNA"/>
</dbReference>
<evidence type="ECO:0000313" key="2">
    <source>
        <dbReference type="EMBL" id="MFC6647287.1"/>
    </source>
</evidence>
<sequence>MKRWVLATLLTTASVSTWAQCVTRIEPIPLEGTKDVKTQALLSKHEFVLYKTPLNNGVMLEVLGVHDGSPFGGHMERGIRIVRGSTVLAEKNIAELPEFQTHSTDPDDSLSDSYRAMASLKACTNSSEFAAVSFHWSGDITSPELLMTVTRIGERYVISALPTISAGVFEFKRTNASRARVWTNMHEGGCNACETHYEIDEYVFVEGTPKLTRKHTSKQLYTSGDIKFPENALLLVP</sequence>
<feature type="chain" id="PRO_5045260506" evidence="1">
    <location>
        <begin position="20"/>
        <end position="237"/>
    </location>
</feature>
<dbReference type="RefSeq" id="WP_263370806.1">
    <property type="nucleotide sequence ID" value="NZ_JAGSYD010000002.1"/>
</dbReference>
<reference evidence="3" key="1">
    <citation type="journal article" date="2019" name="Int. J. Syst. Evol. Microbiol.">
        <title>The Global Catalogue of Microorganisms (GCM) 10K type strain sequencing project: providing services to taxonomists for standard genome sequencing and annotation.</title>
        <authorList>
            <consortium name="The Broad Institute Genomics Platform"/>
            <consortium name="The Broad Institute Genome Sequencing Center for Infectious Disease"/>
            <person name="Wu L."/>
            <person name="Ma J."/>
        </authorList>
    </citation>
    <scope>NUCLEOTIDE SEQUENCE [LARGE SCALE GENOMIC DNA]</scope>
    <source>
        <strain evidence="3">CGMCC 1.16026</strain>
    </source>
</reference>